<name>I6ZIZ4_ENCRO</name>
<dbReference type="RefSeq" id="XP_009264665.1">
    <property type="nucleotide sequence ID" value="XM_009266390.1"/>
</dbReference>
<protein>
    <submittedName>
        <fullName evidence="1">Uncharacterized protein</fullName>
    </submittedName>
</protein>
<proteinExistence type="predicted"/>
<dbReference type="VEuPathDB" id="MicrosporidiaDB:EROM_060750"/>
<dbReference type="AlphaFoldDB" id="I6ZIZ4"/>
<dbReference type="KEGG" id="ero:EROM_060750"/>
<reference evidence="1 2" key="1">
    <citation type="journal article" date="2012" name="Proc. Natl. Acad. Sci. U.S.A.">
        <title>Gain and loss of multiple functionally related, horizontally transferred genes in the reduced genomes of two microsporidian parasites.</title>
        <authorList>
            <person name="Pombert J.-F."/>
            <person name="Selman M."/>
            <person name="Burki F."/>
            <person name="Bardell F.T."/>
            <person name="Farinelli L."/>
            <person name="Solter L.F."/>
            <person name="Whitman D.W."/>
            <person name="Weiss L.M."/>
            <person name="Corradi N."/>
            <person name="Keeling P.J."/>
        </authorList>
    </citation>
    <scope>NUCLEOTIDE SEQUENCE [LARGE SCALE GENOMIC DNA]</scope>
    <source>
        <strain evidence="1 2">SJ-2008</strain>
    </source>
</reference>
<accession>I6ZIZ4</accession>
<organism evidence="1 2">
    <name type="scientific">Encephalitozoon romaleae (strain SJ-2008)</name>
    <name type="common">Microsporidian parasite</name>
    <dbReference type="NCBI Taxonomy" id="1178016"/>
    <lineage>
        <taxon>Eukaryota</taxon>
        <taxon>Fungi</taxon>
        <taxon>Fungi incertae sedis</taxon>
        <taxon>Microsporidia</taxon>
        <taxon>Unikaryonidae</taxon>
        <taxon>Encephalitozoon</taxon>
    </lineage>
</organism>
<dbReference type="OrthoDB" id="114080at2759"/>
<dbReference type="Proteomes" id="UP000010094">
    <property type="component" value="Chromosome VI"/>
</dbReference>
<sequence length="122" mass="14164">MGLETRTSEEENLKLMEELEILKLVVYKSKNGHRGSKLFRKLVHLKRLSQSFLLNKVKSKKDEIRRVSEELYILATSNIPEGHLISYTLIILGLCSRIHYLVGDIECIEDTNDIDEMFAEIE</sequence>
<evidence type="ECO:0000313" key="2">
    <source>
        <dbReference type="Proteomes" id="UP000010094"/>
    </source>
</evidence>
<keyword evidence="2" id="KW-1185">Reference proteome</keyword>
<dbReference type="HOGENOM" id="CLU_2096859_0_0_1"/>
<dbReference type="EMBL" id="CP003523">
    <property type="protein sequence ID" value="AFN83168.1"/>
    <property type="molecule type" value="Genomic_DNA"/>
</dbReference>
<evidence type="ECO:0000313" key="1">
    <source>
        <dbReference type="EMBL" id="AFN83168.1"/>
    </source>
</evidence>
<dbReference type="GeneID" id="20521471"/>
<gene>
    <name evidence="1" type="ordered locus">EROM_060750</name>
</gene>